<proteinExistence type="inferred from homology"/>
<dbReference type="PANTHER" id="PTHR33744">
    <property type="entry name" value="CARBOHYDRATE DIACID REGULATOR"/>
    <property type="match status" value="1"/>
</dbReference>
<dbReference type="RefSeq" id="WP_083082658.1">
    <property type="nucleotide sequence ID" value="NZ_JAACYR010000091.1"/>
</dbReference>
<dbReference type="AlphaFoldDB" id="A0A7K3LGA3"/>
<sequence>MTAGDGSESGPRRGVPEDLVREVASWFLDPDSGALPRVEEAALVGLGEPVNTDPLLSQEARESTRLNVRHWAATIAETPHQPVAPALAGPVVGIAREVIRRGADRAVFTGYHVAKDEAWRLWMQRTFELDADPADVAAALDLVFRSLSSWVDATLDELTALVQREREDYLWQSHAQRLATVTQLLDEDPVDLDLTEHRLGYRLRGTHHVAAVLWTAAARPDQAALMHTATELRRRAGSPPMVAVPASSSSLWLWLGSPRPLDPVVLTEAPRNDTGDEPNGVRLAVGGTGANVDGFRRSHFEAVSAQQLLLRAHRVRAAAFDDIALVHLAAQNEQAARAYLGRVLGRLSTADPDLRHTVRVYLREGLSAARAARALYTHRNTVLSRIKRAEKLLAPERLPNRWLEVGVALEIDHWLGSPG</sequence>
<evidence type="ECO:0000259" key="3">
    <source>
        <dbReference type="Pfam" id="PF17853"/>
    </source>
</evidence>
<gene>
    <name evidence="4" type="ORF">GWR20_19945</name>
</gene>
<evidence type="ECO:0008006" key="6">
    <source>
        <dbReference type="Google" id="ProtNLM"/>
    </source>
</evidence>
<dbReference type="InterPro" id="IPR051448">
    <property type="entry name" value="CdaR-like_regulators"/>
</dbReference>
<feature type="domain" description="PucR C-terminal helix-turn-helix" evidence="2">
    <location>
        <begin position="354"/>
        <end position="410"/>
    </location>
</feature>
<dbReference type="PANTHER" id="PTHR33744:SF1">
    <property type="entry name" value="DNA-BINDING TRANSCRIPTIONAL ACTIVATOR ADER"/>
    <property type="match status" value="1"/>
</dbReference>
<dbReference type="Pfam" id="PF13556">
    <property type="entry name" value="HTH_30"/>
    <property type="match status" value="1"/>
</dbReference>
<comment type="similarity">
    <text evidence="1">Belongs to the CdaR family.</text>
</comment>
<feature type="domain" description="CdaR GGDEF-like" evidence="3">
    <location>
        <begin position="189"/>
        <end position="307"/>
    </location>
</feature>
<organism evidence="4 5">
    <name type="scientific">Mycolicibacter kumamotonensis</name>
    <dbReference type="NCBI Taxonomy" id="354243"/>
    <lineage>
        <taxon>Bacteria</taxon>
        <taxon>Bacillati</taxon>
        <taxon>Actinomycetota</taxon>
        <taxon>Actinomycetes</taxon>
        <taxon>Mycobacteriales</taxon>
        <taxon>Mycobacteriaceae</taxon>
        <taxon>Mycolicibacter</taxon>
    </lineage>
</organism>
<evidence type="ECO:0000256" key="1">
    <source>
        <dbReference type="ARBA" id="ARBA00006754"/>
    </source>
</evidence>
<evidence type="ECO:0000313" key="5">
    <source>
        <dbReference type="Proteomes" id="UP000466523"/>
    </source>
</evidence>
<dbReference type="EMBL" id="JAACYR010000091">
    <property type="protein sequence ID" value="NDJ91387.1"/>
    <property type="molecule type" value="Genomic_DNA"/>
</dbReference>
<reference evidence="4 5" key="1">
    <citation type="submission" date="2020-01" db="EMBL/GenBank/DDBJ databases">
        <authorList>
            <person name="Sanchez-Estrada R."/>
            <person name="Gonzalez-Y-Merchand J.A."/>
            <person name="Rivera-Gutierrez S."/>
        </authorList>
    </citation>
    <scope>NUCLEOTIDE SEQUENCE [LARGE SCALE GENOMIC DNA]</scope>
    <source>
        <strain evidence="4 5">CST 7247</strain>
    </source>
</reference>
<evidence type="ECO:0000313" key="4">
    <source>
        <dbReference type="EMBL" id="NDJ91387.1"/>
    </source>
</evidence>
<accession>A0A7K3LGA3</accession>
<dbReference type="InterPro" id="IPR041522">
    <property type="entry name" value="CdaR_GGDEF"/>
</dbReference>
<dbReference type="InterPro" id="IPR025736">
    <property type="entry name" value="PucR_C-HTH_dom"/>
</dbReference>
<name>A0A7K3LGA3_9MYCO</name>
<dbReference type="InterPro" id="IPR042070">
    <property type="entry name" value="PucR_C-HTH_sf"/>
</dbReference>
<comment type="caution">
    <text evidence="4">The sequence shown here is derived from an EMBL/GenBank/DDBJ whole genome shotgun (WGS) entry which is preliminary data.</text>
</comment>
<evidence type="ECO:0000259" key="2">
    <source>
        <dbReference type="Pfam" id="PF13556"/>
    </source>
</evidence>
<dbReference type="Pfam" id="PF17853">
    <property type="entry name" value="GGDEF_2"/>
    <property type="match status" value="1"/>
</dbReference>
<protein>
    <recommendedName>
        <fullName evidence="6">PucR family transcriptional regulator</fullName>
    </recommendedName>
</protein>
<dbReference type="Proteomes" id="UP000466523">
    <property type="component" value="Unassembled WGS sequence"/>
</dbReference>
<dbReference type="Gene3D" id="1.10.10.2840">
    <property type="entry name" value="PucR C-terminal helix-turn-helix domain"/>
    <property type="match status" value="1"/>
</dbReference>